<organism evidence="2 3">
    <name type="scientific">Streptomyces lichenis</name>
    <dbReference type="NCBI Taxonomy" id="2306967"/>
    <lineage>
        <taxon>Bacteria</taxon>
        <taxon>Bacillati</taxon>
        <taxon>Actinomycetota</taxon>
        <taxon>Actinomycetes</taxon>
        <taxon>Kitasatosporales</taxon>
        <taxon>Streptomycetaceae</taxon>
        <taxon>Streptomyces</taxon>
    </lineage>
</organism>
<comment type="caution">
    <text evidence="2">The sequence shown here is derived from an EMBL/GenBank/DDBJ whole genome shotgun (WGS) entry which is preliminary data.</text>
</comment>
<evidence type="ECO:0000313" key="2">
    <source>
        <dbReference type="EMBL" id="MCK8681283.1"/>
    </source>
</evidence>
<keyword evidence="1" id="KW-1133">Transmembrane helix</keyword>
<feature type="transmembrane region" description="Helical" evidence="1">
    <location>
        <begin position="65"/>
        <end position="85"/>
    </location>
</feature>
<protein>
    <submittedName>
        <fullName evidence="2">Uncharacterized protein</fullName>
    </submittedName>
</protein>
<evidence type="ECO:0000313" key="3">
    <source>
        <dbReference type="Proteomes" id="UP001522868"/>
    </source>
</evidence>
<gene>
    <name evidence="2" type="ORF">M1O15_28585</name>
</gene>
<accession>A0ABT0IIW5</accession>
<dbReference type="EMBL" id="JALPTH010000038">
    <property type="protein sequence ID" value="MCK8681283.1"/>
    <property type="molecule type" value="Genomic_DNA"/>
</dbReference>
<dbReference type="Proteomes" id="UP001522868">
    <property type="component" value="Unassembled WGS sequence"/>
</dbReference>
<proteinExistence type="predicted"/>
<name>A0ABT0IIW5_9ACTN</name>
<dbReference type="RefSeq" id="WP_248637105.1">
    <property type="nucleotide sequence ID" value="NZ_JALPTH010000038.1"/>
</dbReference>
<reference evidence="2 3" key="1">
    <citation type="submission" date="2022-04" db="EMBL/GenBank/DDBJ databases">
        <title>Streptomyces sp. nov. LCR6-01 isolated from Lichen of Dirinaria sp.</title>
        <authorList>
            <person name="Kanchanasin P."/>
            <person name="Tanasupawat S."/>
            <person name="Phongsopitanun W."/>
        </authorList>
    </citation>
    <scope>NUCLEOTIDE SEQUENCE [LARGE SCALE GENOMIC DNA]</scope>
    <source>
        <strain evidence="2 3">LCR6-01</strain>
    </source>
</reference>
<keyword evidence="3" id="KW-1185">Reference proteome</keyword>
<keyword evidence="1" id="KW-0472">Membrane</keyword>
<keyword evidence="1" id="KW-0812">Transmembrane</keyword>
<feature type="transmembrane region" description="Helical" evidence="1">
    <location>
        <begin position="120"/>
        <end position="143"/>
    </location>
</feature>
<evidence type="ECO:0000256" key="1">
    <source>
        <dbReference type="SAM" id="Phobius"/>
    </source>
</evidence>
<sequence length="200" mass="21044">MSTAQSDRRWAALARELEFSQLPELRRQAEGWRTGLTGLSTLLAVLTVVKGQEQLVGLPEGAGRWAMGLAGGAFVVLVAGALLAVRAAHGRPGQDILLGGQALKEWTGEEIKRVRRALRWAAGCCLLGLVLAVSATGVVWTAVEPARHLVRVSTPSAEVCGELVKADGKGVVVRAGEGAERRLRTVPQGQLVSLAPVTAC</sequence>